<dbReference type="EMBL" id="JAVKGS010000004">
    <property type="protein sequence ID" value="MDR5693340.1"/>
    <property type="molecule type" value="Genomic_DNA"/>
</dbReference>
<organism evidence="2 3">
    <name type="scientific">Agromyces indicus</name>
    <dbReference type="NCBI Taxonomy" id="758919"/>
    <lineage>
        <taxon>Bacteria</taxon>
        <taxon>Bacillati</taxon>
        <taxon>Actinomycetota</taxon>
        <taxon>Actinomycetes</taxon>
        <taxon>Micrococcales</taxon>
        <taxon>Microbacteriaceae</taxon>
        <taxon>Agromyces</taxon>
    </lineage>
</organism>
<feature type="domain" description="Spore protein YkvP/CgeB glycosyl transferase-like" evidence="1">
    <location>
        <begin position="273"/>
        <end position="383"/>
    </location>
</feature>
<name>A0ABU1FNL1_9MICO</name>
<dbReference type="Gene3D" id="3.40.50.2000">
    <property type="entry name" value="Glycogen Phosphorylase B"/>
    <property type="match status" value="1"/>
</dbReference>
<reference evidence="3" key="1">
    <citation type="submission" date="2023-07" db="EMBL/GenBank/DDBJ databases">
        <title>Description of three actinobacteria isolated from air of manufacturing shop in a pharmaceutical factory.</title>
        <authorList>
            <person name="Zhang D.-F."/>
        </authorList>
    </citation>
    <scope>NUCLEOTIDE SEQUENCE [LARGE SCALE GENOMIC DNA]</scope>
    <source>
        <strain evidence="3">CCTCC AB 2011122</strain>
    </source>
</reference>
<dbReference type="Pfam" id="PF13524">
    <property type="entry name" value="Glyco_trans_1_2"/>
    <property type="match status" value="1"/>
</dbReference>
<proteinExistence type="predicted"/>
<dbReference type="RefSeq" id="WP_310521631.1">
    <property type="nucleotide sequence ID" value="NZ_BAABBS010000003.1"/>
</dbReference>
<dbReference type="InterPro" id="IPR055259">
    <property type="entry name" value="YkvP/CgeB_Glyco_trans-like"/>
</dbReference>
<evidence type="ECO:0000313" key="3">
    <source>
        <dbReference type="Proteomes" id="UP001260072"/>
    </source>
</evidence>
<dbReference type="SUPFAM" id="SSF53756">
    <property type="entry name" value="UDP-Glycosyltransferase/glycogen phosphorylase"/>
    <property type="match status" value="1"/>
</dbReference>
<comment type="caution">
    <text evidence="2">The sequence shown here is derived from an EMBL/GenBank/DDBJ whole genome shotgun (WGS) entry which is preliminary data.</text>
</comment>
<gene>
    <name evidence="2" type="ORF">RH861_14795</name>
</gene>
<protein>
    <recommendedName>
        <fullName evidence="1">Spore protein YkvP/CgeB glycosyl transferase-like domain-containing protein</fullName>
    </recommendedName>
</protein>
<keyword evidence="3" id="KW-1185">Reference proteome</keyword>
<evidence type="ECO:0000313" key="2">
    <source>
        <dbReference type="EMBL" id="MDR5693340.1"/>
    </source>
</evidence>
<evidence type="ECO:0000259" key="1">
    <source>
        <dbReference type="Pfam" id="PF13524"/>
    </source>
</evidence>
<accession>A0ABU1FNL1</accession>
<dbReference type="Proteomes" id="UP001260072">
    <property type="component" value="Unassembled WGS sequence"/>
</dbReference>
<sequence length="400" mass="42503">MTPPSLAARVRAALPGGVVRGLDRAISAVPDLRPPPAPMSPPDGARRLLVAPANFAGQGWAWARAAERLDGVGARSMTYRGAAGFGFPSDYAVDTRTFLRSRAWQRTWFATVSGRFTHVLVEAELPIFGRLFRGDVVREVAALREAGVEVAMVAHGSDIRLPSRHRASEPDSPFAPGRYEGTDQLERSAARNLDVLAQVGAPVFVSTPDLLADAPGATWLPVVVGEGWLARDAAPVLAGDRPLVVHIPSRAGLKGSAAIEPAMRRLHDEGLVRYERHEGVAADAMPELYRRADIVLDQFSLGSYGVAACEALAAGRIVIGHVREDVREHVLGAGGGALPIVQSRAEDLDRVMRDLLADPARARAAAAEGPRFVRAVHDGRRSAAVLGASFLADRSAAPPA</sequence>